<proteinExistence type="inferred from homology"/>
<keyword evidence="3 4" id="KW-0326">Glycosidase</keyword>
<evidence type="ECO:0000256" key="3">
    <source>
        <dbReference type="ARBA" id="ARBA00023295"/>
    </source>
</evidence>
<dbReference type="PANTHER" id="PTHR42800">
    <property type="entry name" value="EXOINULINASE INUD (AFU_ORTHOLOGUE AFUA_5G00480)"/>
    <property type="match status" value="1"/>
</dbReference>
<dbReference type="Gene3D" id="2.115.10.20">
    <property type="entry name" value="Glycosyl hydrolase domain, family 43"/>
    <property type="match status" value="1"/>
</dbReference>
<dbReference type="InterPro" id="IPR001362">
    <property type="entry name" value="Glyco_hydro_32"/>
</dbReference>
<dbReference type="Pfam" id="PF00251">
    <property type="entry name" value="Glyco_hydro_32N"/>
    <property type="match status" value="1"/>
</dbReference>
<dbReference type="InterPro" id="IPR013189">
    <property type="entry name" value="Glyco_hydro_32_C"/>
</dbReference>
<gene>
    <name evidence="7" type="ORF">AQPW35_53960</name>
</gene>
<keyword evidence="8" id="KW-1185">Reference proteome</keyword>
<accession>A0A480B334</accession>
<sequence length="494" mass="54068">MTDRPDTPDTPDTPQWRPAYHFTPPAQWMNDPNGLVFHQGVYHLFYQHHPHSRVWGPMHWGHATSTDLLRWQHQPIALAPDHLGMVFSGSAVVDHGNRAGLGPPGSQPLVAAFTHHDMAAEQAGRIDRQHQGLAVSLDNGRSWVPHAGNPVLPNPGVQDFRDPKLRWLPDRQCWTMALACGDHIRFYSAPDLQTWTEDSRFGGPGIGAHGGVWECPDLFPLTSADGRARWVLLVSLTPGGPNGGSATQYFVGDFDGWRFTPDDAQIRWLDGGPDNYAGVTWSGVDDRALFIGWMSNWQYAIHVPTAPWRSAMTLPRELQLRWVDGQPRVASLPARELLALQLPATLQRQGVALGAAPLDLSPALAGSGGCWMLHLATDALRSFTLTLANEAGDQLLLGHDAGSGAWWIDRRGSGVVDFHPAFASRSHTPRLTSDAASDLQLWLDHGSVELFADGGLSVLTALCLPRQPWSRAALAAADGLVLSSLRLQPLRDPR</sequence>
<dbReference type="CDD" id="cd18622">
    <property type="entry name" value="GH32_Inu-like"/>
    <property type="match status" value="1"/>
</dbReference>
<dbReference type="PROSITE" id="PS00609">
    <property type="entry name" value="GLYCOSYL_HYDROL_F32"/>
    <property type="match status" value="1"/>
</dbReference>
<dbReference type="SUPFAM" id="SSF75005">
    <property type="entry name" value="Arabinanase/levansucrase/invertase"/>
    <property type="match status" value="1"/>
</dbReference>
<organism evidence="7 8">
    <name type="scientific">Pseudaquabacterium pictum</name>
    <dbReference type="NCBI Taxonomy" id="2315236"/>
    <lineage>
        <taxon>Bacteria</taxon>
        <taxon>Pseudomonadati</taxon>
        <taxon>Pseudomonadota</taxon>
        <taxon>Betaproteobacteria</taxon>
        <taxon>Burkholderiales</taxon>
        <taxon>Sphaerotilaceae</taxon>
        <taxon>Pseudaquabacterium</taxon>
    </lineage>
</organism>
<comment type="similarity">
    <text evidence="1 4">Belongs to the glycosyl hydrolase 32 family.</text>
</comment>
<dbReference type="AlphaFoldDB" id="A0A480B334"/>
<dbReference type="Pfam" id="PF08244">
    <property type="entry name" value="Glyco_hydro_32C"/>
    <property type="match status" value="1"/>
</dbReference>
<feature type="domain" description="Glycosyl hydrolase family 32 N-terminal" evidence="5">
    <location>
        <begin position="21"/>
        <end position="321"/>
    </location>
</feature>
<evidence type="ECO:0008006" key="9">
    <source>
        <dbReference type="Google" id="ProtNLM"/>
    </source>
</evidence>
<dbReference type="InterPro" id="IPR023296">
    <property type="entry name" value="Glyco_hydro_beta-prop_sf"/>
</dbReference>
<feature type="domain" description="Glycosyl hydrolase family 32 C-terminal" evidence="6">
    <location>
        <begin position="368"/>
        <end position="479"/>
    </location>
</feature>
<dbReference type="SUPFAM" id="SSF49899">
    <property type="entry name" value="Concanavalin A-like lectins/glucanases"/>
    <property type="match status" value="1"/>
</dbReference>
<name>A0A480B334_9BURK</name>
<evidence type="ECO:0000256" key="1">
    <source>
        <dbReference type="ARBA" id="ARBA00009902"/>
    </source>
</evidence>
<dbReference type="SMART" id="SM00640">
    <property type="entry name" value="Glyco_32"/>
    <property type="match status" value="1"/>
</dbReference>
<dbReference type="EMBL" id="BJCL01000033">
    <property type="protein sequence ID" value="GCL66315.1"/>
    <property type="molecule type" value="Genomic_DNA"/>
</dbReference>
<comment type="caution">
    <text evidence="7">The sequence shown here is derived from an EMBL/GenBank/DDBJ whole genome shotgun (WGS) entry which is preliminary data.</text>
</comment>
<dbReference type="OrthoDB" id="9801455at2"/>
<dbReference type="RefSeq" id="WP_137736015.1">
    <property type="nucleotide sequence ID" value="NZ_BJCL01000033.1"/>
</dbReference>
<evidence type="ECO:0000259" key="5">
    <source>
        <dbReference type="Pfam" id="PF00251"/>
    </source>
</evidence>
<dbReference type="PANTHER" id="PTHR42800:SF1">
    <property type="entry name" value="EXOINULINASE INUD (AFU_ORTHOLOGUE AFUA_5G00480)"/>
    <property type="match status" value="1"/>
</dbReference>
<reference evidence="8" key="1">
    <citation type="submission" date="2019-03" db="EMBL/GenBank/DDBJ databases">
        <title>Aquabacterium pictum sp.nov., the first bacteriochlorophyll a-containing freshwater bacterium in the genus Aquabacterium of the class Betaproteobacteria.</title>
        <authorList>
            <person name="Hirose S."/>
            <person name="Tank M."/>
            <person name="Hara E."/>
            <person name="Tamaki H."/>
            <person name="Takaichi S."/>
            <person name="Haruta S."/>
            <person name="Hanada S."/>
        </authorList>
    </citation>
    <scope>NUCLEOTIDE SEQUENCE [LARGE SCALE GENOMIC DNA]</scope>
    <source>
        <strain evidence="8">W35</strain>
    </source>
</reference>
<dbReference type="InterPro" id="IPR018053">
    <property type="entry name" value="Glyco_hydro_32_AS"/>
</dbReference>
<protein>
    <recommendedName>
        <fullName evidence="9">Glycosyl hydrolase family 32</fullName>
    </recommendedName>
</protein>
<evidence type="ECO:0000259" key="6">
    <source>
        <dbReference type="Pfam" id="PF08244"/>
    </source>
</evidence>
<dbReference type="Proteomes" id="UP000301751">
    <property type="component" value="Unassembled WGS sequence"/>
</dbReference>
<dbReference type="InterPro" id="IPR013320">
    <property type="entry name" value="ConA-like_dom_sf"/>
</dbReference>
<evidence type="ECO:0000256" key="4">
    <source>
        <dbReference type="RuleBase" id="RU362110"/>
    </source>
</evidence>
<dbReference type="GO" id="GO:0005737">
    <property type="term" value="C:cytoplasm"/>
    <property type="evidence" value="ECO:0007669"/>
    <property type="project" value="TreeGrafter"/>
</dbReference>
<dbReference type="InterPro" id="IPR013148">
    <property type="entry name" value="Glyco_hydro_32_N"/>
</dbReference>
<evidence type="ECO:0000313" key="8">
    <source>
        <dbReference type="Proteomes" id="UP000301751"/>
    </source>
</evidence>
<dbReference type="GO" id="GO:0005987">
    <property type="term" value="P:sucrose catabolic process"/>
    <property type="evidence" value="ECO:0007669"/>
    <property type="project" value="TreeGrafter"/>
</dbReference>
<evidence type="ECO:0000313" key="7">
    <source>
        <dbReference type="EMBL" id="GCL66315.1"/>
    </source>
</evidence>
<evidence type="ECO:0000256" key="2">
    <source>
        <dbReference type="ARBA" id="ARBA00022801"/>
    </source>
</evidence>
<dbReference type="Gene3D" id="2.60.120.560">
    <property type="entry name" value="Exo-inulinase, domain 1"/>
    <property type="match status" value="1"/>
</dbReference>
<dbReference type="GO" id="GO:0004575">
    <property type="term" value="F:sucrose alpha-glucosidase activity"/>
    <property type="evidence" value="ECO:0007669"/>
    <property type="project" value="TreeGrafter"/>
</dbReference>
<keyword evidence="2 4" id="KW-0378">Hydrolase</keyword>